<sequence>MSKRKKYGNIYEIKMPNNKYAYLCLIRECGFGIFDYSSEIQTNNIQELLIKGLKIYKFGKETAINKKIWTLVGYVDLQKENIKWPDLAIFMPHNKLRFIKESKIMSVNEGIVKVKTDEYLSLVKKGYINAFFDNYRYFELWLSNNIENYPEGENIFPLPEGYN</sequence>
<gene>
    <name evidence="1" type="ORF">J4N46_12535</name>
</gene>
<dbReference type="InterPro" id="IPR029278">
    <property type="entry name" value="Imm26"/>
</dbReference>
<proteinExistence type="predicted"/>
<keyword evidence="2" id="KW-1185">Reference proteome</keyword>
<name>A0ABS3Q167_9FLAO</name>
<evidence type="ECO:0000313" key="1">
    <source>
        <dbReference type="EMBL" id="MBO1885207.1"/>
    </source>
</evidence>
<organism evidence="1 2">
    <name type="scientific">Capnocytophaga bilenii</name>
    <dbReference type="NCBI Taxonomy" id="2819369"/>
    <lineage>
        <taxon>Bacteria</taxon>
        <taxon>Pseudomonadati</taxon>
        <taxon>Bacteroidota</taxon>
        <taxon>Flavobacteriia</taxon>
        <taxon>Flavobacteriales</taxon>
        <taxon>Flavobacteriaceae</taxon>
        <taxon>Capnocytophaga</taxon>
    </lineage>
</organism>
<dbReference type="Pfam" id="PF15428">
    <property type="entry name" value="Imm26"/>
    <property type="match status" value="1"/>
</dbReference>
<evidence type="ECO:0000313" key="2">
    <source>
        <dbReference type="Proteomes" id="UP000681610"/>
    </source>
</evidence>
<dbReference type="Proteomes" id="UP000681610">
    <property type="component" value="Unassembled WGS sequence"/>
</dbReference>
<protein>
    <recommendedName>
        <fullName evidence="3">Immunity protein 26</fullName>
    </recommendedName>
</protein>
<dbReference type="EMBL" id="JAGDYP010000019">
    <property type="protein sequence ID" value="MBO1885207.1"/>
    <property type="molecule type" value="Genomic_DNA"/>
</dbReference>
<comment type="caution">
    <text evidence="1">The sequence shown here is derived from an EMBL/GenBank/DDBJ whole genome shotgun (WGS) entry which is preliminary data.</text>
</comment>
<accession>A0ABS3Q167</accession>
<dbReference type="RefSeq" id="WP_009416153.1">
    <property type="nucleotide sequence ID" value="NZ_JAGDYP010000019.1"/>
</dbReference>
<reference evidence="1 2" key="1">
    <citation type="submission" date="2021-03" db="EMBL/GenBank/DDBJ databases">
        <title>Isolation and description of Capnocytophaga bilenii sp. nov., a novel Capnocytophaga species, isolated from a gingivitis subject.</title>
        <authorList>
            <person name="Antezack A."/>
            <person name="Monnet-Corti V."/>
            <person name="La Scola B."/>
        </authorList>
    </citation>
    <scope>NUCLEOTIDE SEQUENCE [LARGE SCALE GENOMIC DNA]</scope>
    <source>
        <strain evidence="1 2">Marseille-Q4570</strain>
    </source>
</reference>
<evidence type="ECO:0008006" key="3">
    <source>
        <dbReference type="Google" id="ProtNLM"/>
    </source>
</evidence>